<feature type="domain" description="Dipeptidylpeptidase IV N-terminal" evidence="2">
    <location>
        <begin position="140"/>
        <end position="443"/>
    </location>
</feature>
<dbReference type="Pfam" id="PF07676">
    <property type="entry name" value="PD40"/>
    <property type="match status" value="1"/>
</dbReference>
<dbReference type="Proteomes" id="UP000235162">
    <property type="component" value="Unassembled WGS sequence"/>
</dbReference>
<name>A0AAP8MD11_9GAMM</name>
<comment type="caution">
    <text evidence="3">The sequence shown here is derived from an EMBL/GenBank/DDBJ whole genome shotgun (WGS) entry which is preliminary data.</text>
</comment>
<dbReference type="EMBL" id="PKUR01000003">
    <property type="protein sequence ID" value="PLW85571.1"/>
    <property type="molecule type" value="Genomic_DNA"/>
</dbReference>
<accession>A0AAP8MD11</accession>
<sequence>MGTGHADPGNGMSKHLTVDRIYDQPNLSGYAIDDISWSPDGSLLTYLREADSGTELVGYDPAADTHRVLFDYCRLEAPGVCIHADQAAAHNARSEGWHRRVQAAGYQSYTWFPDGERILVVEAGAAPCVLHLASDLLVPVSRAGASIRDTCVSPDGRYVSYCLGWDLYMRDLATGWEIPLTTGSSERYRSATPDTMGDVLSGMGHWWSPDASQIAILETDESGVPMFWYADLMSSDGQNRPERFPQPGDNIPLMALKVLGPEGYRYINTRAWAGDYLARVMWLPDSRHLALQMLSRDHKRLDLVIADSLTGVTWTILTETDPYWVNVADDLRFFSDSRRFLWSSERDSYRYLYLYDIDGNELLQLTDGPEASVAVNQLDEAGSAVYYVVWPDPYTEAQVKRVRFAEKKGSYRVLGAEQLTAAGESHFGHISPDFRFFADINSTAVRPPRLDLRDIEGKALAVVEANACEALADYGLREFEFFSLPAAQLGIPSDDMPLQAKLLEPANIEKGKQYPVIVYIYGGPLPGGFGLARNVMNYWRPVPELWLQMMAQNGYGVFSLDNRGSNAAPRGHDWETPIYQQLGHVELQDQLVGVDYLKSLPWVDPDRIGIIGGSFGGFMTLNAMLRTEGAYSTGAVYAPVTDWREYDCVYTERYMNLPACNESGYTETAIPQYGDRLDGDLLLMHGAADPNVHLQHSIQLVNQLIQDGKRFQMMLYPKQEHMSFFGMGQSPARLWTRITDFFEEKL</sequence>
<reference evidence="3 4" key="1">
    <citation type="submission" date="2018-01" db="EMBL/GenBank/DDBJ databases">
        <title>The draft genome sequence of Halioglobus japonicus S1-36.</title>
        <authorList>
            <person name="Du Z.-J."/>
            <person name="Shi M.-J."/>
        </authorList>
    </citation>
    <scope>NUCLEOTIDE SEQUENCE [LARGE SCALE GENOMIC DNA]</scope>
    <source>
        <strain evidence="3 4">S1-36</strain>
    </source>
</reference>
<organism evidence="3 4">
    <name type="scientific">Halioglobus japonicus</name>
    <dbReference type="NCBI Taxonomy" id="930805"/>
    <lineage>
        <taxon>Bacteria</taxon>
        <taxon>Pseudomonadati</taxon>
        <taxon>Pseudomonadota</taxon>
        <taxon>Gammaproteobacteria</taxon>
        <taxon>Cellvibrionales</taxon>
        <taxon>Halieaceae</taxon>
        <taxon>Halioglobus</taxon>
    </lineage>
</organism>
<dbReference type="GO" id="GO:0008239">
    <property type="term" value="F:dipeptidyl-peptidase activity"/>
    <property type="evidence" value="ECO:0007669"/>
    <property type="project" value="TreeGrafter"/>
</dbReference>
<feature type="domain" description="Peptidase S9 prolyl oligopeptidase catalytic" evidence="1">
    <location>
        <begin position="547"/>
        <end position="746"/>
    </location>
</feature>
<dbReference type="SUPFAM" id="SSF53474">
    <property type="entry name" value="alpha/beta-Hydrolases"/>
    <property type="match status" value="1"/>
</dbReference>
<dbReference type="Gene3D" id="3.40.50.1820">
    <property type="entry name" value="alpha/beta hydrolase"/>
    <property type="match status" value="1"/>
</dbReference>
<dbReference type="InterPro" id="IPR029058">
    <property type="entry name" value="AB_hydrolase_fold"/>
</dbReference>
<dbReference type="Pfam" id="PF00326">
    <property type="entry name" value="Peptidase_S9"/>
    <property type="match status" value="1"/>
</dbReference>
<dbReference type="InterPro" id="IPR001375">
    <property type="entry name" value="Peptidase_S9_cat"/>
</dbReference>
<dbReference type="Pfam" id="PF00930">
    <property type="entry name" value="DPPIV_N"/>
    <property type="match status" value="1"/>
</dbReference>
<protein>
    <recommendedName>
        <fullName evidence="5">S9 family peptidase</fullName>
    </recommendedName>
</protein>
<dbReference type="Gene3D" id="2.140.10.30">
    <property type="entry name" value="Dipeptidylpeptidase IV, N-terminal domain"/>
    <property type="match status" value="1"/>
</dbReference>
<dbReference type="AlphaFoldDB" id="A0AAP8MD11"/>
<gene>
    <name evidence="3" type="ORF">C0029_13210</name>
</gene>
<evidence type="ECO:0000259" key="2">
    <source>
        <dbReference type="Pfam" id="PF00930"/>
    </source>
</evidence>
<evidence type="ECO:0000259" key="1">
    <source>
        <dbReference type="Pfam" id="PF00326"/>
    </source>
</evidence>
<evidence type="ECO:0000313" key="3">
    <source>
        <dbReference type="EMBL" id="PLW85571.1"/>
    </source>
</evidence>
<keyword evidence="4" id="KW-1185">Reference proteome</keyword>
<dbReference type="GO" id="GO:0008236">
    <property type="term" value="F:serine-type peptidase activity"/>
    <property type="evidence" value="ECO:0007669"/>
    <property type="project" value="InterPro"/>
</dbReference>
<dbReference type="GO" id="GO:0006508">
    <property type="term" value="P:proteolysis"/>
    <property type="evidence" value="ECO:0007669"/>
    <property type="project" value="InterPro"/>
</dbReference>
<evidence type="ECO:0008006" key="5">
    <source>
        <dbReference type="Google" id="ProtNLM"/>
    </source>
</evidence>
<dbReference type="PANTHER" id="PTHR11731:SF193">
    <property type="entry name" value="DIPEPTIDYL PEPTIDASE 9"/>
    <property type="match status" value="1"/>
</dbReference>
<dbReference type="InterPro" id="IPR002469">
    <property type="entry name" value="Peptidase_S9B_N"/>
</dbReference>
<evidence type="ECO:0000313" key="4">
    <source>
        <dbReference type="Proteomes" id="UP000235162"/>
    </source>
</evidence>
<dbReference type="InterPro" id="IPR050278">
    <property type="entry name" value="Serine_Prot_S9B/DPPIV"/>
</dbReference>
<dbReference type="SUPFAM" id="SSF82171">
    <property type="entry name" value="DPP6 N-terminal domain-like"/>
    <property type="match status" value="1"/>
</dbReference>
<dbReference type="InterPro" id="IPR011659">
    <property type="entry name" value="WD40"/>
</dbReference>
<proteinExistence type="predicted"/>
<dbReference type="PANTHER" id="PTHR11731">
    <property type="entry name" value="PROTEASE FAMILY S9B,C DIPEPTIDYL-PEPTIDASE IV-RELATED"/>
    <property type="match status" value="1"/>
</dbReference>